<evidence type="ECO:0000256" key="1">
    <source>
        <dbReference type="ARBA" id="ARBA00005254"/>
    </source>
</evidence>
<gene>
    <name evidence="2" type="ORF">Asru_0463_03</name>
</gene>
<dbReference type="EMBL" id="BANB01000463">
    <property type="protein sequence ID" value="GAN77800.1"/>
    <property type="molecule type" value="Genomic_DNA"/>
</dbReference>
<accession>A0A0D6P7Q7</accession>
<keyword evidence="3" id="KW-1185">Reference proteome</keyword>
<dbReference type="InterPro" id="IPR001753">
    <property type="entry name" value="Enoyl-CoA_hydra/iso"/>
</dbReference>
<dbReference type="CDD" id="cd06558">
    <property type="entry name" value="crotonase-like"/>
    <property type="match status" value="1"/>
</dbReference>
<evidence type="ECO:0000313" key="2">
    <source>
        <dbReference type="EMBL" id="GAN77800.1"/>
    </source>
</evidence>
<dbReference type="GO" id="GO:0016853">
    <property type="term" value="F:isomerase activity"/>
    <property type="evidence" value="ECO:0007669"/>
    <property type="project" value="UniProtKB-KW"/>
</dbReference>
<dbReference type="Pfam" id="PF00378">
    <property type="entry name" value="ECH_1"/>
    <property type="match status" value="1"/>
</dbReference>
<reference evidence="2 3" key="1">
    <citation type="submission" date="2012-11" db="EMBL/GenBank/DDBJ databases">
        <title>Whole genome sequence of Acidisphaera rubrifaciens HS-AP3.</title>
        <authorList>
            <person name="Azuma Y."/>
            <person name="Higashiura N."/>
            <person name="Hirakawa H."/>
            <person name="Matsushita K."/>
        </authorList>
    </citation>
    <scope>NUCLEOTIDE SEQUENCE [LARGE SCALE GENOMIC DNA]</scope>
    <source>
        <strain evidence="2 3">HS-AP3</strain>
    </source>
</reference>
<dbReference type="Proteomes" id="UP000032680">
    <property type="component" value="Unassembled WGS sequence"/>
</dbReference>
<proteinExistence type="inferred from homology"/>
<dbReference type="InterPro" id="IPR029045">
    <property type="entry name" value="ClpP/crotonase-like_dom_sf"/>
</dbReference>
<dbReference type="PANTHER" id="PTHR43802">
    <property type="entry name" value="ENOYL-COA HYDRATASE"/>
    <property type="match status" value="1"/>
</dbReference>
<dbReference type="OrthoDB" id="7957667at2"/>
<comment type="caution">
    <text evidence="2">The sequence shown here is derived from an EMBL/GenBank/DDBJ whole genome shotgun (WGS) entry which is preliminary data.</text>
</comment>
<comment type="similarity">
    <text evidence="1">Belongs to the enoyl-CoA hydratase/isomerase family.</text>
</comment>
<keyword evidence="2" id="KW-0413">Isomerase</keyword>
<dbReference type="RefSeq" id="WP_048862041.1">
    <property type="nucleotide sequence ID" value="NZ_BANB01000463.1"/>
</dbReference>
<dbReference type="PANTHER" id="PTHR43802:SF1">
    <property type="entry name" value="IP11341P-RELATED"/>
    <property type="match status" value="1"/>
</dbReference>
<dbReference type="AlphaFoldDB" id="A0A0D6P7Q7"/>
<sequence>MTVPATATPQAGPVIVARHDGIAVVTLSRPERLNAVNAALRDALIATLGALDADAAVAAIVITGAGERAFCAGQDLTETATLAPAAVPAWLAHQRAMYQAVRDVTKGCVVAFNGLAAGAGMQIGLCADLRIGHPDIRIGQPEVRAGLASIVGSWMLSLHVTHGVNQMLSLTGALIDGTRAHQVGLLTHLVPRAEVLPRAMEEARGLAAVPPTALRLTKQRFREATQPGFDEACRAIERFQVQAYLGGEPQKVQGAFLARRAGATEAPT</sequence>
<organism evidence="2 3">
    <name type="scientific">Acidisphaera rubrifaciens HS-AP3</name>
    <dbReference type="NCBI Taxonomy" id="1231350"/>
    <lineage>
        <taxon>Bacteria</taxon>
        <taxon>Pseudomonadati</taxon>
        <taxon>Pseudomonadota</taxon>
        <taxon>Alphaproteobacteria</taxon>
        <taxon>Acetobacterales</taxon>
        <taxon>Acetobacteraceae</taxon>
        <taxon>Acidisphaera</taxon>
    </lineage>
</organism>
<name>A0A0D6P7Q7_9PROT</name>
<protein>
    <submittedName>
        <fullName evidence="2">Enoyl-CoA hydratase/isomerase</fullName>
    </submittedName>
</protein>
<dbReference type="SUPFAM" id="SSF52096">
    <property type="entry name" value="ClpP/crotonase"/>
    <property type="match status" value="1"/>
</dbReference>
<evidence type="ECO:0000313" key="3">
    <source>
        <dbReference type="Proteomes" id="UP000032680"/>
    </source>
</evidence>
<dbReference type="Gene3D" id="3.90.226.10">
    <property type="entry name" value="2-enoyl-CoA Hydratase, Chain A, domain 1"/>
    <property type="match status" value="1"/>
</dbReference>